<dbReference type="OrthoDB" id="2411449at2759"/>
<dbReference type="SUPFAM" id="SSF52540">
    <property type="entry name" value="P-loop containing nucleoside triphosphate hydrolases"/>
    <property type="match status" value="1"/>
</dbReference>
<dbReference type="Proteomes" id="UP000324585">
    <property type="component" value="Unassembled WGS sequence"/>
</dbReference>
<evidence type="ECO:0000259" key="1">
    <source>
        <dbReference type="Pfam" id="PF01926"/>
    </source>
</evidence>
<dbReference type="Gene3D" id="3.40.50.300">
    <property type="entry name" value="P-loop containing nucleotide triphosphate hydrolases"/>
    <property type="match status" value="1"/>
</dbReference>
<evidence type="ECO:0000313" key="3">
    <source>
        <dbReference type="Proteomes" id="UP000324585"/>
    </source>
</evidence>
<keyword evidence="3" id="KW-1185">Reference proteome</keyword>
<dbReference type="InterPro" id="IPR006073">
    <property type="entry name" value="GTP-bd"/>
</dbReference>
<dbReference type="AlphaFoldDB" id="A0A5J4YT41"/>
<comment type="caution">
    <text evidence="2">The sequence shown here is derived from an EMBL/GenBank/DDBJ whole genome shotgun (WGS) entry which is preliminary data.</text>
</comment>
<proteinExistence type="predicted"/>
<dbReference type="GO" id="GO:0005525">
    <property type="term" value="F:GTP binding"/>
    <property type="evidence" value="ECO:0007669"/>
    <property type="project" value="InterPro"/>
</dbReference>
<reference evidence="3" key="1">
    <citation type="journal article" date="2019" name="Nat. Commun.">
        <title>Expansion of phycobilisome linker gene families in mesophilic red algae.</title>
        <authorList>
            <person name="Lee J."/>
            <person name="Kim D."/>
            <person name="Bhattacharya D."/>
            <person name="Yoon H.S."/>
        </authorList>
    </citation>
    <scope>NUCLEOTIDE SEQUENCE [LARGE SCALE GENOMIC DNA]</scope>
    <source>
        <strain evidence="3">CCMP 1328</strain>
    </source>
</reference>
<protein>
    <recommendedName>
        <fullName evidence="1">G domain-containing protein</fullName>
    </recommendedName>
</protein>
<accession>A0A5J4YT41</accession>
<dbReference type="InterPro" id="IPR027417">
    <property type="entry name" value="P-loop_NTPase"/>
</dbReference>
<name>A0A5J4YT41_PORPP</name>
<organism evidence="2 3">
    <name type="scientific">Porphyridium purpureum</name>
    <name type="common">Red alga</name>
    <name type="synonym">Porphyridium cruentum</name>
    <dbReference type="NCBI Taxonomy" id="35688"/>
    <lineage>
        <taxon>Eukaryota</taxon>
        <taxon>Rhodophyta</taxon>
        <taxon>Bangiophyceae</taxon>
        <taxon>Porphyridiales</taxon>
        <taxon>Porphyridiaceae</taxon>
        <taxon>Porphyridium</taxon>
    </lineage>
</organism>
<dbReference type="EMBL" id="VRMN01000004">
    <property type="protein sequence ID" value="KAA8494365.1"/>
    <property type="molecule type" value="Genomic_DNA"/>
</dbReference>
<feature type="domain" description="G" evidence="1">
    <location>
        <begin position="35"/>
        <end position="91"/>
    </location>
</feature>
<sequence length="94" mass="10331">MGAGPRKDDLRALDQVQFSQTEFLRARDEGKLRIVFMIGESQIGKSTLIKHLVAAPVAKAGNGLERCIVEPSPYATKHNGYLIIFYDTPGLNDA</sequence>
<gene>
    <name evidence="2" type="ORF">FVE85_2606</name>
</gene>
<dbReference type="Pfam" id="PF01926">
    <property type="entry name" value="MMR_HSR1"/>
    <property type="match status" value="1"/>
</dbReference>
<evidence type="ECO:0000313" key="2">
    <source>
        <dbReference type="EMBL" id="KAA8494365.1"/>
    </source>
</evidence>